<dbReference type="SUPFAM" id="SSF56112">
    <property type="entry name" value="Protein kinase-like (PK-like)"/>
    <property type="match status" value="1"/>
</dbReference>
<dbReference type="InParanoid" id="T0PY61"/>
<dbReference type="GO" id="GO:0004674">
    <property type="term" value="F:protein serine/threonine kinase activity"/>
    <property type="evidence" value="ECO:0007669"/>
    <property type="project" value="TreeGrafter"/>
</dbReference>
<gene>
    <name evidence="2" type="ORF">SDRG_11779</name>
</gene>
<name>T0PY61_SAPDV</name>
<organism evidence="2 3">
    <name type="scientific">Saprolegnia diclina (strain VS20)</name>
    <dbReference type="NCBI Taxonomy" id="1156394"/>
    <lineage>
        <taxon>Eukaryota</taxon>
        <taxon>Sar</taxon>
        <taxon>Stramenopiles</taxon>
        <taxon>Oomycota</taxon>
        <taxon>Saprolegniomycetes</taxon>
        <taxon>Saprolegniales</taxon>
        <taxon>Saprolegniaceae</taxon>
        <taxon>Saprolegnia</taxon>
    </lineage>
</organism>
<dbReference type="Gene3D" id="1.10.510.10">
    <property type="entry name" value="Transferase(Phosphotransferase) domain 1"/>
    <property type="match status" value="1"/>
</dbReference>
<dbReference type="OMA" id="LWMAREV"/>
<keyword evidence="3" id="KW-1185">Reference proteome</keyword>
<protein>
    <recommendedName>
        <fullName evidence="1">Protein kinase domain-containing protein</fullName>
    </recommendedName>
</protein>
<evidence type="ECO:0000259" key="1">
    <source>
        <dbReference type="PROSITE" id="PS50011"/>
    </source>
</evidence>
<reference evidence="2 3" key="1">
    <citation type="submission" date="2012-04" db="EMBL/GenBank/DDBJ databases">
        <title>The Genome Sequence of Saprolegnia declina VS20.</title>
        <authorList>
            <consortium name="The Broad Institute Genome Sequencing Platform"/>
            <person name="Russ C."/>
            <person name="Nusbaum C."/>
            <person name="Tyler B."/>
            <person name="van West P."/>
            <person name="Dieguez-Uribeondo J."/>
            <person name="de Bruijn I."/>
            <person name="Tripathy S."/>
            <person name="Jiang R."/>
            <person name="Young S.K."/>
            <person name="Zeng Q."/>
            <person name="Gargeya S."/>
            <person name="Fitzgerald M."/>
            <person name="Haas B."/>
            <person name="Abouelleil A."/>
            <person name="Alvarado L."/>
            <person name="Arachchi H.M."/>
            <person name="Berlin A."/>
            <person name="Chapman S.B."/>
            <person name="Goldberg J."/>
            <person name="Griggs A."/>
            <person name="Gujja S."/>
            <person name="Hansen M."/>
            <person name="Howarth C."/>
            <person name="Imamovic A."/>
            <person name="Larimer J."/>
            <person name="McCowen C."/>
            <person name="Montmayeur A."/>
            <person name="Murphy C."/>
            <person name="Neiman D."/>
            <person name="Pearson M."/>
            <person name="Priest M."/>
            <person name="Roberts A."/>
            <person name="Saif S."/>
            <person name="Shea T."/>
            <person name="Sisk P."/>
            <person name="Sykes S."/>
            <person name="Wortman J."/>
            <person name="Nusbaum C."/>
            <person name="Birren B."/>
        </authorList>
    </citation>
    <scope>NUCLEOTIDE SEQUENCE [LARGE SCALE GENOMIC DNA]</scope>
    <source>
        <strain evidence="2 3">VS20</strain>
    </source>
</reference>
<dbReference type="InterPro" id="IPR000719">
    <property type="entry name" value="Prot_kinase_dom"/>
</dbReference>
<dbReference type="eggNOG" id="KOG0193">
    <property type="taxonomic scope" value="Eukaryota"/>
</dbReference>
<dbReference type="Proteomes" id="UP000030762">
    <property type="component" value="Unassembled WGS sequence"/>
</dbReference>
<dbReference type="GeneID" id="19952506"/>
<dbReference type="InterPro" id="IPR011009">
    <property type="entry name" value="Kinase-like_dom_sf"/>
</dbReference>
<feature type="domain" description="Protein kinase" evidence="1">
    <location>
        <begin position="1"/>
        <end position="152"/>
    </location>
</feature>
<dbReference type="AlphaFoldDB" id="T0PY61"/>
<dbReference type="PANTHER" id="PTHR44329:SF214">
    <property type="entry name" value="PROTEIN KINASE DOMAIN-CONTAINING PROTEIN"/>
    <property type="match status" value="1"/>
</dbReference>
<dbReference type="InterPro" id="IPR051681">
    <property type="entry name" value="Ser/Thr_Kinases-Pseudokinases"/>
</dbReference>
<dbReference type="InterPro" id="IPR001245">
    <property type="entry name" value="Ser-Thr/Tyr_kinase_cat_dom"/>
</dbReference>
<evidence type="ECO:0000313" key="3">
    <source>
        <dbReference type="Proteomes" id="UP000030762"/>
    </source>
</evidence>
<accession>T0PY61</accession>
<dbReference type="STRING" id="1156394.T0PY61"/>
<dbReference type="GO" id="GO:0005524">
    <property type="term" value="F:ATP binding"/>
    <property type="evidence" value="ECO:0007669"/>
    <property type="project" value="InterPro"/>
</dbReference>
<sequence length="152" mass="16883">MPPHSRGRDANCLRDVKSLNVFLSSIHGVKLGDFGTARTLETLMTGNIGSQLWMAREVFRAYDYNPSQDDDRTLYTSAADIYSFGITLSEVETGHKPYANHDGNVIASVHAGMLRPDLGQACPRWLRKLATACWAQKPSSRPTAQQIIKFLT</sequence>
<proteinExistence type="predicted"/>
<dbReference type="PANTHER" id="PTHR44329">
    <property type="entry name" value="SERINE/THREONINE-PROTEIN KINASE TNNI3K-RELATED"/>
    <property type="match status" value="1"/>
</dbReference>
<dbReference type="PROSITE" id="PS50011">
    <property type="entry name" value="PROTEIN_KINASE_DOM"/>
    <property type="match status" value="1"/>
</dbReference>
<dbReference type="OrthoDB" id="77576at2759"/>
<dbReference type="Pfam" id="PF07714">
    <property type="entry name" value="PK_Tyr_Ser-Thr"/>
    <property type="match status" value="1"/>
</dbReference>
<dbReference type="EMBL" id="JH767175">
    <property type="protein sequence ID" value="EQC30459.1"/>
    <property type="molecule type" value="Genomic_DNA"/>
</dbReference>
<evidence type="ECO:0000313" key="2">
    <source>
        <dbReference type="EMBL" id="EQC30459.1"/>
    </source>
</evidence>
<dbReference type="VEuPathDB" id="FungiDB:SDRG_11779"/>
<dbReference type="RefSeq" id="XP_008616052.1">
    <property type="nucleotide sequence ID" value="XM_008617830.1"/>
</dbReference>